<dbReference type="InterPro" id="IPR001305">
    <property type="entry name" value="HSP_DnaJ_Cys-rich_dom"/>
</dbReference>
<gene>
    <name evidence="10" type="primary">Hsp</name>
    <name evidence="10" type="ORF">Esi_0110_0068</name>
</gene>
<feature type="zinc finger region" description="CR-type" evidence="5">
    <location>
        <begin position="184"/>
        <end position="317"/>
    </location>
</feature>
<dbReference type="InterPro" id="IPR002939">
    <property type="entry name" value="DnaJ_C"/>
</dbReference>
<feature type="region of interest" description="Disordered" evidence="6">
    <location>
        <begin position="233"/>
        <end position="276"/>
    </location>
</feature>
<keyword evidence="1 5" id="KW-0479">Metal-binding</keyword>
<dbReference type="OrthoDB" id="550424at2759"/>
<dbReference type="GO" id="GO:0051082">
    <property type="term" value="F:unfolded protein binding"/>
    <property type="evidence" value="ECO:0007669"/>
    <property type="project" value="InterPro"/>
</dbReference>
<organism evidence="10 11">
    <name type="scientific">Ectocarpus siliculosus</name>
    <name type="common">Brown alga</name>
    <name type="synonym">Conferva siliculosa</name>
    <dbReference type="NCBI Taxonomy" id="2880"/>
    <lineage>
        <taxon>Eukaryota</taxon>
        <taxon>Sar</taxon>
        <taxon>Stramenopiles</taxon>
        <taxon>Ochrophyta</taxon>
        <taxon>PX clade</taxon>
        <taxon>Phaeophyceae</taxon>
        <taxon>Ectocarpales</taxon>
        <taxon>Ectocarpaceae</taxon>
        <taxon>Ectocarpus</taxon>
    </lineage>
</organism>
<dbReference type="InterPro" id="IPR044713">
    <property type="entry name" value="DNJA1/2-like"/>
</dbReference>
<dbReference type="InterPro" id="IPR036869">
    <property type="entry name" value="J_dom_sf"/>
</dbReference>
<dbReference type="PRINTS" id="PR00625">
    <property type="entry name" value="JDOMAIN"/>
</dbReference>
<evidence type="ECO:0000256" key="1">
    <source>
        <dbReference type="ARBA" id="ARBA00022723"/>
    </source>
</evidence>
<dbReference type="InterPro" id="IPR001623">
    <property type="entry name" value="DnaJ_domain"/>
</dbReference>
<evidence type="ECO:0000259" key="8">
    <source>
        <dbReference type="PROSITE" id="PS50076"/>
    </source>
</evidence>
<feature type="domain" description="J" evidence="8">
    <location>
        <begin position="48"/>
        <end position="119"/>
    </location>
</feature>
<accession>D7FHS6</accession>
<dbReference type="GO" id="GO:0006457">
    <property type="term" value="P:protein folding"/>
    <property type="evidence" value="ECO:0007669"/>
    <property type="project" value="InterPro"/>
</dbReference>
<proteinExistence type="predicted"/>
<keyword evidence="4 5" id="KW-0862">Zinc</keyword>
<keyword evidence="10" id="KW-0346">Stress response</keyword>
<dbReference type="PROSITE" id="PS50076">
    <property type="entry name" value="DNAJ_2"/>
    <property type="match status" value="1"/>
</dbReference>
<dbReference type="PANTHER" id="PTHR43888">
    <property type="entry name" value="DNAJ-LIKE-2, ISOFORM A-RELATED"/>
    <property type="match status" value="1"/>
</dbReference>
<dbReference type="SMART" id="SM00271">
    <property type="entry name" value="DnaJ"/>
    <property type="match status" value="1"/>
</dbReference>
<dbReference type="CDD" id="cd06257">
    <property type="entry name" value="DnaJ"/>
    <property type="match status" value="1"/>
</dbReference>
<dbReference type="InterPro" id="IPR018253">
    <property type="entry name" value="DnaJ_domain_CS"/>
</dbReference>
<dbReference type="STRING" id="2880.D7FHS6"/>
<evidence type="ECO:0000256" key="4">
    <source>
        <dbReference type="ARBA" id="ARBA00022833"/>
    </source>
</evidence>
<dbReference type="PROSITE" id="PS51188">
    <property type="entry name" value="ZF_CR"/>
    <property type="match status" value="1"/>
</dbReference>
<dbReference type="InterPro" id="IPR008971">
    <property type="entry name" value="HSP40/DnaJ_pept-bd"/>
</dbReference>
<dbReference type="CDD" id="cd10719">
    <property type="entry name" value="DnaJ_zf"/>
    <property type="match status" value="1"/>
</dbReference>
<dbReference type="Pfam" id="PF01556">
    <property type="entry name" value="DnaJ_C"/>
    <property type="match status" value="1"/>
</dbReference>
<reference evidence="10 11" key="1">
    <citation type="journal article" date="2010" name="Nature">
        <title>The Ectocarpus genome and the independent evolution of multicellularity in brown algae.</title>
        <authorList>
            <person name="Cock J.M."/>
            <person name="Sterck L."/>
            <person name="Rouze P."/>
            <person name="Scornet D."/>
            <person name="Allen A.E."/>
            <person name="Amoutzias G."/>
            <person name="Anthouard V."/>
            <person name="Artiguenave F."/>
            <person name="Aury J.M."/>
            <person name="Badger J.H."/>
            <person name="Beszteri B."/>
            <person name="Billiau K."/>
            <person name="Bonnet E."/>
            <person name="Bothwell J.H."/>
            <person name="Bowler C."/>
            <person name="Boyen C."/>
            <person name="Brownlee C."/>
            <person name="Carrano C.J."/>
            <person name="Charrier B."/>
            <person name="Cho G.Y."/>
            <person name="Coelho S.M."/>
            <person name="Collen J."/>
            <person name="Corre E."/>
            <person name="Da Silva C."/>
            <person name="Delage L."/>
            <person name="Delaroque N."/>
            <person name="Dittami S.M."/>
            <person name="Doulbeau S."/>
            <person name="Elias M."/>
            <person name="Farnham G."/>
            <person name="Gachon C.M."/>
            <person name="Gschloessl B."/>
            <person name="Heesch S."/>
            <person name="Jabbari K."/>
            <person name="Jubin C."/>
            <person name="Kawai H."/>
            <person name="Kimura K."/>
            <person name="Kloareg B."/>
            <person name="Kupper F.C."/>
            <person name="Lang D."/>
            <person name="Le Bail A."/>
            <person name="Leblanc C."/>
            <person name="Lerouge P."/>
            <person name="Lohr M."/>
            <person name="Lopez P.J."/>
            <person name="Martens C."/>
            <person name="Maumus F."/>
            <person name="Michel G."/>
            <person name="Miranda-Saavedra D."/>
            <person name="Morales J."/>
            <person name="Moreau H."/>
            <person name="Motomura T."/>
            <person name="Nagasato C."/>
            <person name="Napoli C.A."/>
            <person name="Nelson D.R."/>
            <person name="Nyvall-Collen P."/>
            <person name="Peters A.F."/>
            <person name="Pommier C."/>
            <person name="Potin P."/>
            <person name="Poulain J."/>
            <person name="Quesneville H."/>
            <person name="Read B."/>
            <person name="Rensing S.A."/>
            <person name="Ritter A."/>
            <person name="Rousvoal S."/>
            <person name="Samanta M."/>
            <person name="Samson G."/>
            <person name="Schroeder D.C."/>
            <person name="Segurens B."/>
            <person name="Strittmatter M."/>
            <person name="Tonon T."/>
            <person name="Tregear J.W."/>
            <person name="Valentin K."/>
            <person name="von Dassow P."/>
            <person name="Yamagishi T."/>
            <person name="Van de Peer Y."/>
            <person name="Wincker P."/>
        </authorList>
    </citation>
    <scope>NUCLEOTIDE SEQUENCE [LARGE SCALE GENOMIC DNA]</scope>
    <source>
        <strain evidence="11">Ec32 / CCAP1310/4</strain>
    </source>
</reference>
<evidence type="ECO:0000256" key="5">
    <source>
        <dbReference type="PROSITE-ProRule" id="PRU00546"/>
    </source>
</evidence>
<name>D7FHS6_ECTSI</name>
<dbReference type="Proteomes" id="UP000002630">
    <property type="component" value="Unassembled WGS sequence"/>
</dbReference>
<dbReference type="SUPFAM" id="SSF46565">
    <property type="entry name" value="Chaperone J-domain"/>
    <property type="match status" value="1"/>
</dbReference>
<dbReference type="InParanoid" id="D7FHS6"/>
<dbReference type="SUPFAM" id="SSF57938">
    <property type="entry name" value="DnaJ/Hsp40 cysteine-rich domain"/>
    <property type="match status" value="1"/>
</dbReference>
<keyword evidence="3 5" id="KW-0863">Zinc-finger</keyword>
<feature type="chain" id="PRO_5003095262" evidence="7">
    <location>
        <begin position="29"/>
        <end position="536"/>
    </location>
</feature>
<evidence type="ECO:0000256" key="2">
    <source>
        <dbReference type="ARBA" id="ARBA00022737"/>
    </source>
</evidence>
<keyword evidence="11" id="KW-1185">Reference proteome</keyword>
<sequence>MRDICWWCCNLLPFMLLLLLPWIEGAAAADERPPPHGSSRRFHDPKATLYEVLGVSKHSSRKEIKRVYLGLARVMHPDKKGPFRNDEVASEANDIFVKIKEAYETLYDPILRQQYDLTGMKEGVNNMPGEEEPEERYQDAPFGIFIRFGGGRGGLSFRYKGHGKRRAPDLMVALPVTFEEAFEGKTANVTVARERLCRTCGGTGASEPGEMPTCNLCEGKGYAYHLFAVHESGTQSDHHSHGDRHHHDDDASSGNPRGRCSEHLDGRRDGVSHGGGGDGLPGYAHAVNTTCKVCGGTGKVSDGGCPDCRGRKVKVETETFEVTLPAGVLPGHAVILVGKGIEHPDKLPGSVQVVAVQNAHPRFERLGADLIYRKKISLIDALLGFERMLTLLDGTRVPIVHDQVTLSGYQQELPGLGFPVVGGDGDRGSLVIDFEVDFPSRLREAHLAALRVVLTEEEIALLEDVLKLMSTRKSKARPPMEPLEYLYTRICSSDDEDDFINNGSNPRCVIDLVWWARPQLDDDDDGSDYESYEEFR</sequence>
<dbReference type="Gene3D" id="2.10.230.10">
    <property type="entry name" value="Heat shock protein DnaJ, cysteine-rich domain"/>
    <property type="match status" value="2"/>
</dbReference>
<feature type="compositionally biased region" description="Basic and acidic residues" evidence="6">
    <location>
        <begin position="236"/>
        <end position="250"/>
    </location>
</feature>
<evidence type="ECO:0000313" key="10">
    <source>
        <dbReference type="EMBL" id="CBJ28631.1"/>
    </source>
</evidence>
<dbReference type="CDD" id="cd10747">
    <property type="entry name" value="DnaJ_C"/>
    <property type="match status" value="1"/>
</dbReference>
<evidence type="ECO:0000256" key="7">
    <source>
        <dbReference type="SAM" id="SignalP"/>
    </source>
</evidence>
<dbReference type="Gene3D" id="1.10.287.110">
    <property type="entry name" value="DnaJ domain"/>
    <property type="match status" value="1"/>
</dbReference>
<dbReference type="GO" id="GO:0030544">
    <property type="term" value="F:Hsp70 protein binding"/>
    <property type="evidence" value="ECO:0007669"/>
    <property type="project" value="InterPro"/>
</dbReference>
<feature type="domain" description="CR-type" evidence="9">
    <location>
        <begin position="184"/>
        <end position="317"/>
    </location>
</feature>
<dbReference type="Gene3D" id="2.60.260.20">
    <property type="entry name" value="Urease metallochaperone UreE, N-terminal domain"/>
    <property type="match status" value="3"/>
</dbReference>
<dbReference type="GO" id="GO:0008270">
    <property type="term" value="F:zinc ion binding"/>
    <property type="evidence" value="ECO:0007669"/>
    <property type="project" value="UniProtKB-KW"/>
</dbReference>
<dbReference type="EMBL" id="FN649760">
    <property type="protein sequence ID" value="CBJ28631.1"/>
    <property type="molecule type" value="Genomic_DNA"/>
</dbReference>
<evidence type="ECO:0000313" key="11">
    <source>
        <dbReference type="Proteomes" id="UP000002630"/>
    </source>
</evidence>
<evidence type="ECO:0000256" key="6">
    <source>
        <dbReference type="SAM" id="MobiDB-lite"/>
    </source>
</evidence>
<feature type="compositionally biased region" description="Basic and acidic residues" evidence="6">
    <location>
        <begin position="259"/>
        <end position="271"/>
    </location>
</feature>
<dbReference type="SUPFAM" id="SSF49493">
    <property type="entry name" value="HSP40/DnaJ peptide-binding domain"/>
    <property type="match status" value="2"/>
</dbReference>
<dbReference type="Pfam" id="PF00226">
    <property type="entry name" value="DnaJ"/>
    <property type="match status" value="1"/>
</dbReference>
<evidence type="ECO:0000256" key="3">
    <source>
        <dbReference type="ARBA" id="ARBA00022771"/>
    </source>
</evidence>
<feature type="signal peptide" evidence="7">
    <location>
        <begin position="1"/>
        <end position="28"/>
    </location>
</feature>
<protein>
    <submittedName>
        <fullName evidence="10">Heat shock protein 40</fullName>
    </submittedName>
</protein>
<keyword evidence="2" id="KW-0677">Repeat</keyword>
<dbReference type="FunFam" id="2.60.260.20:FF:000013">
    <property type="entry name" value="DnaJ subfamily B member 11"/>
    <property type="match status" value="1"/>
</dbReference>
<dbReference type="InterPro" id="IPR036410">
    <property type="entry name" value="HSP_DnaJ_Cys-rich_dom_sf"/>
</dbReference>
<dbReference type="PROSITE" id="PS00636">
    <property type="entry name" value="DNAJ_1"/>
    <property type="match status" value="1"/>
</dbReference>
<evidence type="ECO:0000259" key="9">
    <source>
        <dbReference type="PROSITE" id="PS51188"/>
    </source>
</evidence>
<keyword evidence="7" id="KW-0732">Signal</keyword>
<dbReference type="AlphaFoldDB" id="D7FHS6"/>